<dbReference type="Gene3D" id="3.40.50.300">
    <property type="entry name" value="P-loop containing nucleotide triphosphate hydrolases"/>
    <property type="match status" value="1"/>
</dbReference>
<dbReference type="SMART" id="SM00176">
    <property type="entry name" value="RAN"/>
    <property type="match status" value="1"/>
</dbReference>
<dbReference type="InterPro" id="IPR001806">
    <property type="entry name" value="Small_GTPase"/>
</dbReference>
<dbReference type="PROSITE" id="PS51421">
    <property type="entry name" value="RAS"/>
    <property type="match status" value="1"/>
</dbReference>
<dbReference type="CDD" id="cd00157">
    <property type="entry name" value="Rho"/>
    <property type="match status" value="1"/>
</dbReference>
<dbReference type="SMART" id="SM00174">
    <property type="entry name" value="RHO"/>
    <property type="match status" value="1"/>
</dbReference>
<dbReference type="EMBL" id="GFDF01000002">
    <property type="protein sequence ID" value="JAV14082.1"/>
    <property type="molecule type" value="Transcribed_RNA"/>
</dbReference>
<dbReference type="GO" id="GO:0003924">
    <property type="term" value="F:GTPase activity"/>
    <property type="evidence" value="ECO:0007669"/>
    <property type="project" value="InterPro"/>
</dbReference>
<dbReference type="SMART" id="SM00173">
    <property type="entry name" value="RAS"/>
    <property type="match status" value="1"/>
</dbReference>
<dbReference type="InterPro" id="IPR003578">
    <property type="entry name" value="Small_GTPase_Rho"/>
</dbReference>
<evidence type="ECO:0000256" key="2">
    <source>
        <dbReference type="ARBA" id="ARBA00023134"/>
    </source>
</evidence>
<dbReference type="GO" id="GO:0007264">
    <property type="term" value="P:small GTPase-mediated signal transduction"/>
    <property type="evidence" value="ECO:0007669"/>
    <property type="project" value="InterPro"/>
</dbReference>
<dbReference type="GO" id="GO:0035006">
    <property type="term" value="P:melanization defense response"/>
    <property type="evidence" value="ECO:0007669"/>
    <property type="project" value="UniProtKB-ARBA"/>
</dbReference>
<proteinExistence type="predicted"/>
<accession>A0A1L8E6C7</accession>
<dbReference type="PROSITE" id="PS51420">
    <property type="entry name" value="RHO"/>
    <property type="match status" value="1"/>
</dbReference>
<keyword evidence="1" id="KW-0547">Nucleotide-binding</keyword>
<keyword evidence="2" id="KW-0342">GTP-binding</keyword>
<dbReference type="AlphaFoldDB" id="A0A1L8E6C7"/>
<dbReference type="SMART" id="SM00175">
    <property type="entry name" value="RAB"/>
    <property type="match status" value="1"/>
</dbReference>
<dbReference type="FunFam" id="3.40.50.300:FF:001447">
    <property type="entry name" value="Ras-related protein Rab-1B"/>
    <property type="match status" value="1"/>
</dbReference>
<dbReference type="GO" id="GO:0001667">
    <property type="term" value="P:ameboidal-type cell migration"/>
    <property type="evidence" value="ECO:0007669"/>
    <property type="project" value="UniProtKB-ARBA"/>
</dbReference>
<dbReference type="PROSITE" id="PS51419">
    <property type="entry name" value="RAB"/>
    <property type="match status" value="1"/>
</dbReference>
<dbReference type="InterPro" id="IPR027417">
    <property type="entry name" value="P-loop_NTPase"/>
</dbReference>
<sequence length="188" mass="21434">MSSGDNVKHIVVVGDGQVGKTTLLFAYTDGSFKETYQATIYEKEEFELTVDNILYYVKLYDTAGQEDFDKIRQTFYKRADAFLLCYSIPERTSFDNIELKWIPELKRSQPNIPIVLVGTKEDLRTARSVSTDEGQALCKRIKANVFIESSAKTHKNVQLVIYEAVRASVVGVQNNYAEEEEECSCWCL</sequence>
<dbReference type="GO" id="GO:0035099">
    <property type="term" value="P:hemocyte migration"/>
    <property type="evidence" value="ECO:0007669"/>
    <property type="project" value="UniProtKB-ARBA"/>
</dbReference>
<protein>
    <submittedName>
        <fullName evidence="3">Putative ras similarity family</fullName>
    </submittedName>
</protein>
<dbReference type="PANTHER" id="PTHR24072">
    <property type="entry name" value="RHO FAMILY GTPASE"/>
    <property type="match status" value="1"/>
</dbReference>
<dbReference type="Pfam" id="PF00071">
    <property type="entry name" value="Ras"/>
    <property type="match status" value="1"/>
</dbReference>
<organism evidence="3">
    <name type="scientific">Nyssomyia neivai</name>
    <dbReference type="NCBI Taxonomy" id="330878"/>
    <lineage>
        <taxon>Eukaryota</taxon>
        <taxon>Metazoa</taxon>
        <taxon>Ecdysozoa</taxon>
        <taxon>Arthropoda</taxon>
        <taxon>Hexapoda</taxon>
        <taxon>Insecta</taxon>
        <taxon>Pterygota</taxon>
        <taxon>Neoptera</taxon>
        <taxon>Endopterygota</taxon>
        <taxon>Diptera</taxon>
        <taxon>Nematocera</taxon>
        <taxon>Psychodoidea</taxon>
        <taxon>Psychodidae</taxon>
        <taxon>Nyssomyia</taxon>
    </lineage>
</organism>
<reference evidence="3" key="1">
    <citation type="submission" date="2016-12" db="EMBL/GenBank/DDBJ databases">
        <title>An insight into the sialome and mialome of the sand fly, Nyssomyia neivai.</title>
        <authorList>
            <person name="Sebastian V."/>
            <person name="Goulart T.M."/>
            <person name="Oliveira W."/>
            <person name="Calvo E."/>
            <person name="Oliveira L.F."/>
            <person name="Pinto M.C."/>
            <person name="Rosselino A.M."/>
            <person name="Ribeiro J.M."/>
        </authorList>
    </citation>
    <scope>NUCLEOTIDE SEQUENCE</scope>
</reference>
<dbReference type="GO" id="GO:0022412">
    <property type="term" value="P:cellular process involved in reproduction in multicellular organism"/>
    <property type="evidence" value="ECO:0007669"/>
    <property type="project" value="UniProtKB-ARBA"/>
</dbReference>
<dbReference type="PRINTS" id="PR00449">
    <property type="entry name" value="RASTRNSFRMNG"/>
</dbReference>
<evidence type="ECO:0000256" key="1">
    <source>
        <dbReference type="ARBA" id="ARBA00022741"/>
    </source>
</evidence>
<dbReference type="GO" id="GO:0003006">
    <property type="term" value="P:developmental process involved in reproduction"/>
    <property type="evidence" value="ECO:0007669"/>
    <property type="project" value="UniProtKB-ARBA"/>
</dbReference>
<dbReference type="NCBIfam" id="TIGR00231">
    <property type="entry name" value="small_GTP"/>
    <property type="match status" value="1"/>
</dbReference>
<name>A0A1L8E6C7_9DIPT</name>
<dbReference type="SUPFAM" id="SSF52540">
    <property type="entry name" value="P-loop containing nucleoside triphosphate hydrolases"/>
    <property type="match status" value="1"/>
</dbReference>
<dbReference type="GO" id="GO:0005525">
    <property type="term" value="F:GTP binding"/>
    <property type="evidence" value="ECO:0007669"/>
    <property type="project" value="UniProtKB-KW"/>
</dbReference>
<dbReference type="InterPro" id="IPR005225">
    <property type="entry name" value="Small_GTP-bd"/>
</dbReference>
<evidence type="ECO:0000313" key="3">
    <source>
        <dbReference type="EMBL" id="JAV14082.1"/>
    </source>
</evidence>